<sequence length="290" mass="31566">MRVLDVDERGRLLTAATEGDQSRLVETDAKGNSRELAVVGDLTLARYLPEERTVVVQHGTPARLSLLRANGKMSPLLGSPDHDTELLGVLPGRIVYRANRRHRLLYTVVIRNVLVGEEQAVYDRGGSVLEAAVSANSRHIAIRMPRKLVLVDTMPLTEDDHVRLISPEPVDAGHRTLAWLPDSQRLLATEYGPESAAVTRWNVTDPEWSTLVPDLPLSATAHLAPDGRRFAVALPDGISLHETETGRYLRSAAVPAPTDVRWTPDSLRLVVTGAGGISWVEAESGAVKAA</sequence>
<dbReference type="SUPFAM" id="SSF50969">
    <property type="entry name" value="YVTN repeat-like/Quinoprotein amine dehydrogenase"/>
    <property type="match status" value="1"/>
</dbReference>
<reference evidence="1 2" key="1">
    <citation type="journal article" date="2014" name="Genome Announc.">
        <title>Draft Genome Sequence of the Antitrypanosomally Active Sponge-Associated Bacterium Actinokineospora sp. Strain EG49.</title>
        <authorList>
            <person name="Harjes J."/>
            <person name="Ryu T."/>
            <person name="Abdelmohsen U.R."/>
            <person name="Moitinho-Silva L."/>
            <person name="Horn H."/>
            <person name="Ravasi T."/>
            <person name="Hentschel U."/>
        </authorList>
    </citation>
    <scope>NUCLEOTIDE SEQUENCE [LARGE SCALE GENOMIC DNA]</scope>
    <source>
        <strain evidence="1 2">EG49</strain>
    </source>
</reference>
<dbReference type="EMBL" id="AYXG01000054">
    <property type="protein sequence ID" value="EWC63121.1"/>
    <property type="molecule type" value="Genomic_DNA"/>
</dbReference>
<keyword evidence="2" id="KW-1185">Reference proteome</keyword>
<dbReference type="AlphaFoldDB" id="W7J2G5"/>
<evidence type="ECO:0000313" key="1">
    <source>
        <dbReference type="EMBL" id="EWC63121.1"/>
    </source>
</evidence>
<dbReference type="Proteomes" id="UP000019277">
    <property type="component" value="Unassembled WGS sequence"/>
</dbReference>
<dbReference type="eggNOG" id="COG0823">
    <property type="taxonomic scope" value="Bacteria"/>
</dbReference>
<dbReference type="Gene3D" id="2.130.10.10">
    <property type="entry name" value="YVTN repeat-like/Quinoprotein amine dehydrogenase"/>
    <property type="match status" value="1"/>
</dbReference>
<name>W7J2G5_9PSEU</name>
<evidence type="ECO:0000313" key="2">
    <source>
        <dbReference type="Proteomes" id="UP000019277"/>
    </source>
</evidence>
<gene>
    <name evidence="1" type="ORF">UO65_1531</name>
</gene>
<accession>W7J2G5</accession>
<proteinExistence type="predicted"/>
<dbReference type="InterPro" id="IPR015943">
    <property type="entry name" value="WD40/YVTN_repeat-like_dom_sf"/>
</dbReference>
<dbReference type="STRING" id="909613.UO65_1531"/>
<dbReference type="InterPro" id="IPR011044">
    <property type="entry name" value="Quino_amine_DH_bsu"/>
</dbReference>
<protein>
    <submittedName>
        <fullName evidence="1">Acylamino-acid-releasing enzyme</fullName>
    </submittedName>
</protein>
<comment type="caution">
    <text evidence="1">The sequence shown here is derived from an EMBL/GenBank/DDBJ whole genome shotgun (WGS) entry which is preliminary data.</text>
</comment>
<organism evidence="1 2">
    <name type="scientific">Actinokineospora spheciospongiae</name>
    <dbReference type="NCBI Taxonomy" id="909613"/>
    <lineage>
        <taxon>Bacteria</taxon>
        <taxon>Bacillati</taxon>
        <taxon>Actinomycetota</taxon>
        <taxon>Actinomycetes</taxon>
        <taxon>Pseudonocardiales</taxon>
        <taxon>Pseudonocardiaceae</taxon>
        <taxon>Actinokineospora</taxon>
    </lineage>
</organism>